<feature type="region of interest" description="Disordered" evidence="8">
    <location>
        <begin position="213"/>
        <end position="250"/>
    </location>
</feature>
<dbReference type="PANTHER" id="PTHR47416:SF8">
    <property type="entry name" value="BASIC-LEUCINE ZIPPER TRANSCRIPTION FACTOR E-RELATED"/>
    <property type="match status" value="1"/>
</dbReference>
<feature type="compositionally biased region" description="Basic and acidic residues" evidence="8">
    <location>
        <begin position="106"/>
        <end position="117"/>
    </location>
</feature>
<dbReference type="InterPro" id="IPR004827">
    <property type="entry name" value="bZIP"/>
</dbReference>
<feature type="compositionally biased region" description="Polar residues" evidence="8">
    <location>
        <begin position="213"/>
        <end position="223"/>
    </location>
</feature>
<evidence type="ECO:0000259" key="9">
    <source>
        <dbReference type="PROSITE" id="PS50217"/>
    </source>
</evidence>
<sequence length="276" mass="30317">MNSLVSSFPSPAYHVSGLVVDDLFDFDIVAQGVTDQENTIAALEDITHKETLPLPAMMPQTTQSVETDNRTITGAKRKSTEPKEKAVKRRKTSKDNTSPYNSADDQEPKQDVDETKQKRQKRLVKNREAAQLFRQRQKNYIQDLEKKVESLIADNQQTASKAELLESENCLLRDQLNYLRGFLTQIMTMAFPMPTAASTAALAGIPNFNFDSQASAPTANNPVQIPPPMVPTSTKQSTTPNATTTPTEGNPAYSVAAAFQAAMGFSTQTNPPNGKH</sequence>
<dbReference type="PRINTS" id="PR00041">
    <property type="entry name" value="LEUZIPPRCREB"/>
</dbReference>
<keyword evidence="3" id="KW-0805">Transcription regulation</keyword>
<name>A0A7S4I9R7_9EUKA</name>
<accession>A0A7S4I9R7</accession>
<keyword evidence="6" id="KW-0539">Nucleus</keyword>
<feature type="compositionally biased region" description="Polar residues" evidence="8">
    <location>
        <begin position="59"/>
        <end position="72"/>
    </location>
</feature>
<keyword evidence="7" id="KW-0175">Coiled coil</keyword>
<dbReference type="SUPFAM" id="SSF57959">
    <property type="entry name" value="Leucine zipper domain"/>
    <property type="match status" value="1"/>
</dbReference>
<dbReference type="AlphaFoldDB" id="A0A7S4I9R7"/>
<dbReference type="PANTHER" id="PTHR47416">
    <property type="entry name" value="BASIC-LEUCINE ZIPPER TRANSCRIPTION FACTOR F-RELATED"/>
    <property type="match status" value="1"/>
</dbReference>
<feature type="domain" description="BZIP" evidence="9">
    <location>
        <begin position="116"/>
        <end position="179"/>
    </location>
</feature>
<feature type="compositionally biased region" description="Low complexity" evidence="8">
    <location>
        <begin position="232"/>
        <end position="247"/>
    </location>
</feature>
<evidence type="ECO:0000256" key="6">
    <source>
        <dbReference type="ARBA" id="ARBA00023242"/>
    </source>
</evidence>
<protein>
    <recommendedName>
        <fullName evidence="9">BZIP domain-containing protein</fullName>
    </recommendedName>
</protein>
<evidence type="ECO:0000313" key="10">
    <source>
        <dbReference type="EMBL" id="CAE2222922.1"/>
    </source>
</evidence>
<dbReference type="Gene3D" id="1.20.5.170">
    <property type="match status" value="1"/>
</dbReference>
<dbReference type="CDD" id="cd14704">
    <property type="entry name" value="bZIP_HY5-like"/>
    <property type="match status" value="1"/>
</dbReference>
<evidence type="ECO:0000256" key="1">
    <source>
        <dbReference type="ARBA" id="ARBA00004123"/>
    </source>
</evidence>
<dbReference type="EMBL" id="HBKP01013890">
    <property type="protein sequence ID" value="CAE2222922.1"/>
    <property type="molecule type" value="Transcribed_RNA"/>
</dbReference>
<dbReference type="Pfam" id="PF00170">
    <property type="entry name" value="bZIP_1"/>
    <property type="match status" value="1"/>
</dbReference>
<reference evidence="10" key="1">
    <citation type="submission" date="2021-01" db="EMBL/GenBank/DDBJ databases">
        <authorList>
            <person name="Corre E."/>
            <person name="Pelletier E."/>
            <person name="Niang G."/>
            <person name="Scheremetjew M."/>
            <person name="Finn R."/>
            <person name="Kale V."/>
            <person name="Holt S."/>
            <person name="Cochrane G."/>
            <person name="Meng A."/>
            <person name="Brown T."/>
            <person name="Cohen L."/>
        </authorList>
    </citation>
    <scope>NUCLEOTIDE SEQUENCE</scope>
    <source>
        <strain evidence="10">DIVA3 518/3/11/1/6</strain>
    </source>
</reference>
<evidence type="ECO:0000256" key="3">
    <source>
        <dbReference type="ARBA" id="ARBA00023015"/>
    </source>
</evidence>
<dbReference type="GO" id="GO:0005634">
    <property type="term" value="C:nucleus"/>
    <property type="evidence" value="ECO:0007669"/>
    <property type="project" value="UniProtKB-SubCell"/>
</dbReference>
<evidence type="ECO:0000256" key="2">
    <source>
        <dbReference type="ARBA" id="ARBA00007163"/>
    </source>
</evidence>
<feature type="region of interest" description="Disordered" evidence="8">
    <location>
        <begin position="51"/>
        <end position="128"/>
    </location>
</feature>
<gene>
    <name evidence="10" type="ORF">VSP0166_LOCUS9884</name>
</gene>
<dbReference type="GO" id="GO:0003677">
    <property type="term" value="F:DNA binding"/>
    <property type="evidence" value="ECO:0007669"/>
    <property type="project" value="UniProtKB-KW"/>
</dbReference>
<dbReference type="PROSITE" id="PS50217">
    <property type="entry name" value="BZIP"/>
    <property type="match status" value="1"/>
</dbReference>
<dbReference type="InterPro" id="IPR046347">
    <property type="entry name" value="bZIP_sf"/>
</dbReference>
<evidence type="ECO:0000256" key="4">
    <source>
        <dbReference type="ARBA" id="ARBA00023125"/>
    </source>
</evidence>
<evidence type="ECO:0000256" key="7">
    <source>
        <dbReference type="SAM" id="Coils"/>
    </source>
</evidence>
<evidence type="ECO:0000256" key="8">
    <source>
        <dbReference type="SAM" id="MobiDB-lite"/>
    </source>
</evidence>
<comment type="subcellular location">
    <subcellularLocation>
        <location evidence="1">Nucleus</location>
    </subcellularLocation>
</comment>
<evidence type="ECO:0000256" key="5">
    <source>
        <dbReference type="ARBA" id="ARBA00023163"/>
    </source>
</evidence>
<dbReference type="GO" id="GO:0003700">
    <property type="term" value="F:DNA-binding transcription factor activity"/>
    <property type="evidence" value="ECO:0007669"/>
    <property type="project" value="InterPro"/>
</dbReference>
<keyword evidence="5" id="KW-0804">Transcription</keyword>
<keyword evidence="4" id="KW-0238">DNA-binding</keyword>
<organism evidence="10">
    <name type="scientific">Vannella robusta</name>
    <dbReference type="NCBI Taxonomy" id="1487602"/>
    <lineage>
        <taxon>Eukaryota</taxon>
        <taxon>Amoebozoa</taxon>
        <taxon>Discosea</taxon>
        <taxon>Flabellinia</taxon>
        <taxon>Vannellidae</taxon>
        <taxon>Vannella</taxon>
    </lineage>
</organism>
<dbReference type="SMART" id="SM00338">
    <property type="entry name" value="BRLZ"/>
    <property type="match status" value="1"/>
</dbReference>
<proteinExistence type="inferred from homology"/>
<comment type="similarity">
    <text evidence="2">Belongs to the bZIP family.</text>
</comment>
<feature type="coiled-coil region" evidence="7">
    <location>
        <begin position="134"/>
        <end position="168"/>
    </location>
</feature>